<accession>A0A0E0ECZ0</accession>
<evidence type="ECO:0000313" key="1">
    <source>
        <dbReference type="EnsemblPlants" id="OMERI07G15140.1"/>
    </source>
</evidence>
<evidence type="ECO:0000313" key="2">
    <source>
        <dbReference type="Proteomes" id="UP000008021"/>
    </source>
</evidence>
<name>A0A0E0ECZ0_9ORYZ</name>
<keyword evidence="2" id="KW-1185">Reference proteome</keyword>
<sequence length="83" mass="9424">MADHYVYLIDKLVDIALCRGVEDLDLTTKLDQIYQRPDTAWYKFPLSLFTNGKGLSLLKLKLGQCTLSIPTGFDGFKCTFLMT</sequence>
<dbReference type="Gramene" id="OMERI07G15140.1">
    <property type="protein sequence ID" value="OMERI07G15140.1"/>
    <property type="gene ID" value="OMERI07G15140"/>
</dbReference>
<dbReference type="HOGENOM" id="CLU_2546457_0_0_1"/>
<dbReference type="STRING" id="40149.A0A0E0ECZ0"/>
<protein>
    <submittedName>
        <fullName evidence="1">Uncharacterized protein</fullName>
    </submittedName>
</protein>
<reference evidence="1" key="2">
    <citation type="submission" date="2018-05" db="EMBL/GenBank/DDBJ databases">
        <title>OmerRS3 (Oryza meridionalis Reference Sequence Version 3).</title>
        <authorList>
            <person name="Zhang J."/>
            <person name="Kudrna D."/>
            <person name="Lee S."/>
            <person name="Talag J."/>
            <person name="Welchert J."/>
            <person name="Wing R.A."/>
        </authorList>
    </citation>
    <scope>NUCLEOTIDE SEQUENCE [LARGE SCALE GENOMIC DNA]</scope>
    <source>
        <strain evidence="1">cv. OR44</strain>
    </source>
</reference>
<dbReference type="Proteomes" id="UP000008021">
    <property type="component" value="Chromosome 7"/>
</dbReference>
<reference evidence="1" key="1">
    <citation type="submission" date="2015-04" db="UniProtKB">
        <authorList>
            <consortium name="EnsemblPlants"/>
        </authorList>
    </citation>
    <scope>IDENTIFICATION</scope>
</reference>
<organism evidence="1">
    <name type="scientific">Oryza meridionalis</name>
    <dbReference type="NCBI Taxonomy" id="40149"/>
    <lineage>
        <taxon>Eukaryota</taxon>
        <taxon>Viridiplantae</taxon>
        <taxon>Streptophyta</taxon>
        <taxon>Embryophyta</taxon>
        <taxon>Tracheophyta</taxon>
        <taxon>Spermatophyta</taxon>
        <taxon>Magnoliopsida</taxon>
        <taxon>Liliopsida</taxon>
        <taxon>Poales</taxon>
        <taxon>Poaceae</taxon>
        <taxon>BOP clade</taxon>
        <taxon>Oryzoideae</taxon>
        <taxon>Oryzeae</taxon>
        <taxon>Oryzinae</taxon>
        <taxon>Oryza</taxon>
    </lineage>
</organism>
<proteinExistence type="predicted"/>
<dbReference type="AlphaFoldDB" id="A0A0E0ECZ0"/>
<dbReference type="EnsemblPlants" id="OMERI07G15140.1">
    <property type="protein sequence ID" value="OMERI07G15140.1"/>
    <property type="gene ID" value="OMERI07G15140"/>
</dbReference>